<dbReference type="Proteomes" id="UP000244855">
    <property type="component" value="Unassembled WGS sequence"/>
</dbReference>
<evidence type="ECO:0000313" key="2">
    <source>
        <dbReference type="Proteomes" id="UP000244855"/>
    </source>
</evidence>
<protein>
    <submittedName>
        <fullName evidence="1">Uncharacterized protein</fullName>
    </submittedName>
</protein>
<dbReference type="EMBL" id="KZ805310">
    <property type="protein sequence ID" value="PVI06079.1"/>
    <property type="molecule type" value="Genomic_DNA"/>
</dbReference>
<sequence length="106" mass="11576">MLLFSTSASLSTQGCGETSGVIVFRSLGWSSLHKLAPPKFLYHGIDARISTMKRSQKLVKTKNKVHPHGKYRRNSHTADKAVVGYWGSTGCCTALLHVGREMGETA</sequence>
<gene>
    <name evidence="1" type="ORF">DM02DRAFT_34190</name>
</gene>
<dbReference type="AlphaFoldDB" id="A0A2V1E7M8"/>
<accession>A0A2V1E7M8</accession>
<keyword evidence="2" id="KW-1185">Reference proteome</keyword>
<proteinExistence type="predicted"/>
<evidence type="ECO:0000313" key="1">
    <source>
        <dbReference type="EMBL" id="PVI06079.1"/>
    </source>
</evidence>
<reference evidence="1 2" key="1">
    <citation type="journal article" date="2018" name="Sci. Rep.">
        <title>Comparative genomics provides insights into the lifestyle and reveals functional heterogeneity of dark septate endophytic fungi.</title>
        <authorList>
            <person name="Knapp D.G."/>
            <person name="Nemeth J.B."/>
            <person name="Barry K."/>
            <person name="Hainaut M."/>
            <person name="Henrissat B."/>
            <person name="Johnson J."/>
            <person name="Kuo A."/>
            <person name="Lim J.H.P."/>
            <person name="Lipzen A."/>
            <person name="Nolan M."/>
            <person name="Ohm R.A."/>
            <person name="Tamas L."/>
            <person name="Grigoriev I.V."/>
            <person name="Spatafora J.W."/>
            <person name="Nagy L.G."/>
            <person name="Kovacs G.M."/>
        </authorList>
    </citation>
    <scope>NUCLEOTIDE SEQUENCE [LARGE SCALE GENOMIC DNA]</scope>
    <source>
        <strain evidence="1 2">DSE2036</strain>
    </source>
</reference>
<organism evidence="1 2">
    <name type="scientific">Periconia macrospinosa</name>
    <dbReference type="NCBI Taxonomy" id="97972"/>
    <lineage>
        <taxon>Eukaryota</taxon>
        <taxon>Fungi</taxon>
        <taxon>Dikarya</taxon>
        <taxon>Ascomycota</taxon>
        <taxon>Pezizomycotina</taxon>
        <taxon>Dothideomycetes</taxon>
        <taxon>Pleosporomycetidae</taxon>
        <taxon>Pleosporales</taxon>
        <taxon>Massarineae</taxon>
        <taxon>Periconiaceae</taxon>
        <taxon>Periconia</taxon>
    </lineage>
</organism>
<name>A0A2V1E7M8_9PLEO</name>